<dbReference type="Pfam" id="PF13412">
    <property type="entry name" value="HTH_24"/>
    <property type="match status" value="1"/>
</dbReference>
<dbReference type="EMBL" id="BJHW01000001">
    <property type="protein sequence ID" value="GDY49531.1"/>
    <property type="molecule type" value="Genomic_DNA"/>
</dbReference>
<dbReference type="Proteomes" id="UP000301309">
    <property type="component" value="Unassembled WGS sequence"/>
</dbReference>
<evidence type="ECO:0000313" key="2">
    <source>
        <dbReference type="Proteomes" id="UP000301309"/>
    </source>
</evidence>
<evidence type="ECO:0000313" key="1">
    <source>
        <dbReference type="EMBL" id="GDY49531.1"/>
    </source>
</evidence>
<comment type="caution">
    <text evidence="1">The sequence shown here is derived from an EMBL/GenBank/DDBJ whole genome shotgun (WGS) entry which is preliminary data.</text>
</comment>
<proteinExistence type="predicted"/>
<dbReference type="InterPro" id="IPR036390">
    <property type="entry name" value="WH_DNA-bd_sf"/>
</dbReference>
<dbReference type="Gene3D" id="1.10.10.10">
    <property type="entry name" value="Winged helix-like DNA-binding domain superfamily/Winged helix DNA-binding domain"/>
    <property type="match status" value="1"/>
</dbReference>
<dbReference type="OrthoDB" id="3376872at2"/>
<keyword evidence="2" id="KW-1185">Reference proteome</keyword>
<reference evidence="1 2" key="1">
    <citation type="journal article" date="2020" name="Int. J. Syst. Evol. Microbiol.">
        <title>Reclassification of Streptomyces castelarensis and Streptomyces sporoclivatus as later heterotypic synonyms of Streptomyces antimycoticus.</title>
        <authorList>
            <person name="Komaki H."/>
            <person name="Tamura T."/>
        </authorList>
    </citation>
    <scope>NUCLEOTIDE SEQUENCE [LARGE SCALE GENOMIC DNA]</scope>
    <source>
        <strain evidence="1 2">NBRC 13459</strain>
    </source>
</reference>
<dbReference type="InterPro" id="IPR036388">
    <property type="entry name" value="WH-like_DNA-bd_sf"/>
</dbReference>
<accession>A0A4D4KK59</accession>
<name>A0A4D4KK59_STRVO</name>
<organism evidence="1 2">
    <name type="scientific">Streptomyces violaceusniger</name>
    <dbReference type="NCBI Taxonomy" id="68280"/>
    <lineage>
        <taxon>Bacteria</taxon>
        <taxon>Bacillati</taxon>
        <taxon>Actinomycetota</taxon>
        <taxon>Actinomycetes</taxon>
        <taxon>Kitasatosporales</taxon>
        <taxon>Streptomycetaceae</taxon>
        <taxon>Streptomyces</taxon>
        <taxon>Streptomyces violaceusniger group</taxon>
    </lineage>
</organism>
<protein>
    <submittedName>
        <fullName evidence="1">Uncharacterized protein</fullName>
    </submittedName>
</protein>
<dbReference type="AlphaFoldDB" id="A0A4D4KK59"/>
<gene>
    <name evidence="1" type="ORF">SVIO_001540</name>
</gene>
<sequence>MRSMKAKKYALTFPVSEPGTFLSTRGEGAHKRSALQAALRSAGPAPVLEIDFTGTEAMTHSFVDEFLGKFYVSLAVGDVQVAGVILIGLIKETRESVAVCLERRKQFAVQGEDHTLLGDTNVIPDTYARARKLGAFRAQELAEALGISVTNANNRLKRLVQAGVLSRDRAPGPERGGKEFLYTLP</sequence>
<dbReference type="SUPFAM" id="SSF46785">
    <property type="entry name" value="Winged helix' DNA-binding domain"/>
    <property type="match status" value="1"/>
</dbReference>